<feature type="transmembrane region" description="Helical" evidence="1">
    <location>
        <begin position="61"/>
        <end position="81"/>
    </location>
</feature>
<feature type="transmembrane region" description="Helical" evidence="1">
    <location>
        <begin position="219"/>
        <end position="238"/>
    </location>
</feature>
<dbReference type="SMART" id="SM00091">
    <property type="entry name" value="PAS"/>
    <property type="match status" value="1"/>
</dbReference>
<dbReference type="InterPro" id="IPR000700">
    <property type="entry name" value="PAS-assoc_C"/>
</dbReference>
<feature type="domain" description="PAS" evidence="2">
    <location>
        <begin position="447"/>
        <end position="486"/>
    </location>
</feature>
<dbReference type="PROSITE" id="PS50113">
    <property type="entry name" value="PAC"/>
    <property type="match status" value="1"/>
</dbReference>
<feature type="domain" description="PAC" evidence="3">
    <location>
        <begin position="519"/>
        <end position="570"/>
    </location>
</feature>
<dbReference type="NCBIfam" id="TIGR00229">
    <property type="entry name" value="sensory_box"/>
    <property type="match status" value="1"/>
</dbReference>
<feature type="transmembrane region" description="Helical" evidence="1">
    <location>
        <begin position="155"/>
        <end position="173"/>
    </location>
</feature>
<evidence type="ECO:0008006" key="6">
    <source>
        <dbReference type="Google" id="ProtNLM"/>
    </source>
</evidence>
<dbReference type="PANTHER" id="PTHR44757">
    <property type="entry name" value="DIGUANYLATE CYCLASE DGCP"/>
    <property type="match status" value="1"/>
</dbReference>
<dbReference type="Pfam" id="PF08448">
    <property type="entry name" value="PAS_4"/>
    <property type="match status" value="1"/>
</dbReference>
<keyword evidence="1" id="KW-1133">Transmembrane helix</keyword>
<dbReference type="InterPro" id="IPR035965">
    <property type="entry name" value="PAS-like_dom_sf"/>
</dbReference>
<dbReference type="PROSITE" id="PS50112">
    <property type="entry name" value="PAS"/>
    <property type="match status" value="1"/>
</dbReference>
<keyword evidence="5" id="KW-1185">Reference proteome</keyword>
<feature type="transmembrane region" description="Helical" evidence="1">
    <location>
        <begin position="32"/>
        <end position="49"/>
    </location>
</feature>
<feature type="transmembrane region" description="Helical" evidence="1">
    <location>
        <begin position="7"/>
        <end position="26"/>
    </location>
</feature>
<proteinExistence type="predicted"/>
<dbReference type="Gene3D" id="3.30.450.20">
    <property type="entry name" value="PAS domain"/>
    <property type="match status" value="1"/>
</dbReference>
<dbReference type="EMBL" id="BAAAQD010000004">
    <property type="protein sequence ID" value="GAA1512426.1"/>
    <property type="molecule type" value="Genomic_DNA"/>
</dbReference>
<dbReference type="RefSeq" id="WP_344502310.1">
    <property type="nucleotide sequence ID" value="NZ_BAAAQD010000004.1"/>
</dbReference>
<keyword evidence="1" id="KW-0472">Membrane</keyword>
<organism evidence="4 5">
    <name type="scientific">Dactylosporangium maewongense</name>
    <dbReference type="NCBI Taxonomy" id="634393"/>
    <lineage>
        <taxon>Bacteria</taxon>
        <taxon>Bacillati</taxon>
        <taxon>Actinomycetota</taxon>
        <taxon>Actinomycetes</taxon>
        <taxon>Micromonosporales</taxon>
        <taxon>Micromonosporaceae</taxon>
        <taxon>Dactylosporangium</taxon>
    </lineage>
</organism>
<evidence type="ECO:0000259" key="3">
    <source>
        <dbReference type="PROSITE" id="PS50113"/>
    </source>
</evidence>
<name>A0ABN2A7C9_9ACTN</name>
<dbReference type="InterPro" id="IPR000014">
    <property type="entry name" value="PAS"/>
</dbReference>
<accession>A0ABN2A7C9</accession>
<dbReference type="PROSITE" id="PS51257">
    <property type="entry name" value="PROKAR_LIPOPROTEIN"/>
    <property type="match status" value="1"/>
</dbReference>
<dbReference type="PANTHER" id="PTHR44757:SF2">
    <property type="entry name" value="BIOFILM ARCHITECTURE MAINTENANCE PROTEIN MBAA"/>
    <property type="match status" value="1"/>
</dbReference>
<dbReference type="InterPro" id="IPR052155">
    <property type="entry name" value="Biofilm_reg_signaling"/>
</dbReference>
<dbReference type="CDD" id="cd00130">
    <property type="entry name" value="PAS"/>
    <property type="match status" value="1"/>
</dbReference>
<comment type="caution">
    <text evidence="4">The sequence shown here is derived from an EMBL/GenBank/DDBJ whole genome shotgun (WGS) entry which is preliminary data.</text>
</comment>
<feature type="transmembrane region" description="Helical" evidence="1">
    <location>
        <begin position="185"/>
        <end position="204"/>
    </location>
</feature>
<dbReference type="SUPFAM" id="SSF55785">
    <property type="entry name" value="PYP-like sensor domain (PAS domain)"/>
    <property type="match status" value="1"/>
</dbReference>
<dbReference type="InterPro" id="IPR013656">
    <property type="entry name" value="PAS_4"/>
</dbReference>
<reference evidence="4 5" key="1">
    <citation type="journal article" date="2019" name="Int. J. Syst. Evol. Microbiol.">
        <title>The Global Catalogue of Microorganisms (GCM) 10K type strain sequencing project: providing services to taxonomists for standard genome sequencing and annotation.</title>
        <authorList>
            <consortium name="The Broad Institute Genomics Platform"/>
            <consortium name="The Broad Institute Genome Sequencing Center for Infectious Disease"/>
            <person name="Wu L."/>
            <person name="Ma J."/>
        </authorList>
    </citation>
    <scope>NUCLEOTIDE SEQUENCE [LARGE SCALE GENOMIC DNA]</scope>
    <source>
        <strain evidence="4 5">JCM 15933</strain>
    </source>
</reference>
<keyword evidence="1" id="KW-0812">Transmembrane</keyword>
<evidence type="ECO:0000313" key="4">
    <source>
        <dbReference type="EMBL" id="GAA1512426.1"/>
    </source>
</evidence>
<sequence>MGRRQVLIAAAYGALMAVLACTLFIAPGLDSVAWAGIGLCGAGAVLLGVRRNRPRRPGPWWALAAALAAMTAGDSLFGLAADTAADPPPLVDLCYLAMFPFVAAALIGLTRASSTLAGRAGLLDLLALASAALLAGWVFIVGPRLSADGMTGTEWSIQAAYTLGDVVVLVVTVRLTRAAPRNPSAILLTAGAAGMLIGDVAYGLAQSRDGLAPGGPADAAYLVLYACWGAAALLPSMARLTAPPTAPTTADTPDRGLGMPWLLGAVAFAPLVLLAQALTGTVQDGPMIAAVAGITLALLVTRLNDAVRHHAEGLRRERTLRHAGTVLVSVTDAGAVAVAVRTAVRELLPADTPHIIVVDSSLTDLLPLNELSAPRIVPVGATPPLWQERLGEFGDVLICPLDAAVLYIAAERRDLRTVQDAVTVLAGQAALALARIALTEAASRRDSDDYLRAVAEHTNDVVIVLDDDERIRYTSPSVTELLGIRPTPFATLREIVAPDDRQQVDATLGVALVGGRDGTRDTWSLRRPDGTRVLVEVRFRDLRDDRLVRGLVITMRDVTEQRRHELEVLRRHWEATPGAANRDNSSRKYQ</sequence>
<evidence type="ECO:0000313" key="5">
    <source>
        <dbReference type="Proteomes" id="UP001501470"/>
    </source>
</evidence>
<feature type="transmembrane region" description="Helical" evidence="1">
    <location>
        <begin position="259"/>
        <end position="279"/>
    </location>
</feature>
<feature type="transmembrane region" description="Helical" evidence="1">
    <location>
        <begin position="93"/>
        <end position="110"/>
    </location>
</feature>
<feature type="transmembrane region" description="Helical" evidence="1">
    <location>
        <begin position="122"/>
        <end position="143"/>
    </location>
</feature>
<gene>
    <name evidence="4" type="ORF">GCM10009827_028420</name>
</gene>
<dbReference type="Proteomes" id="UP001501470">
    <property type="component" value="Unassembled WGS sequence"/>
</dbReference>
<evidence type="ECO:0000256" key="1">
    <source>
        <dbReference type="SAM" id="Phobius"/>
    </source>
</evidence>
<protein>
    <recommendedName>
        <fullName evidence="6">PAS domain S-box-containing protein</fullName>
    </recommendedName>
</protein>
<evidence type="ECO:0000259" key="2">
    <source>
        <dbReference type="PROSITE" id="PS50112"/>
    </source>
</evidence>